<keyword evidence="3" id="KW-1185">Reference proteome</keyword>
<dbReference type="InterPro" id="IPR026939">
    <property type="entry name" value="ZNF706/At2g23090_sf"/>
</dbReference>
<proteinExistence type="predicted"/>
<feature type="domain" description="At2g23090-like zinc-binding" evidence="1">
    <location>
        <begin position="15"/>
        <end position="48"/>
    </location>
</feature>
<accession>W9XCE8</accession>
<dbReference type="EMBL" id="AMGX01000014">
    <property type="protein sequence ID" value="EXJ68114.1"/>
    <property type="molecule type" value="Genomic_DNA"/>
</dbReference>
<dbReference type="HOGENOM" id="CLU_3263216_0_0_1"/>
<organism evidence="2 3">
    <name type="scientific">Cladophialophora psammophila CBS 110553</name>
    <dbReference type="NCBI Taxonomy" id="1182543"/>
    <lineage>
        <taxon>Eukaryota</taxon>
        <taxon>Fungi</taxon>
        <taxon>Dikarya</taxon>
        <taxon>Ascomycota</taxon>
        <taxon>Pezizomycotina</taxon>
        <taxon>Eurotiomycetes</taxon>
        <taxon>Chaetothyriomycetidae</taxon>
        <taxon>Chaetothyriales</taxon>
        <taxon>Herpotrichiellaceae</taxon>
        <taxon>Cladophialophora</taxon>
    </lineage>
</organism>
<dbReference type="SUPFAM" id="SSF118359">
    <property type="entry name" value="Expressed protein At2g23090/F21P24.15"/>
    <property type="match status" value="1"/>
</dbReference>
<dbReference type="AlphaFoldDB" id="W9XCE8"/>
<reference evidence="2 3" key="1">
    <citation type="submission" date="2013-03" db="EMBL/GenBank/DDBJ databases">
        <title>The Genome Sequence of Cladophialophora psammophila CBS 110553.</title>
        <authorList>
            <consortium name="The Broad Institute Genomics Platform"/>
            <person name="Cuomo C."/>
            <person name="de Hoog S."/>
            <person name="Gorbushina A."/>
            <person name="Walker B."/>
            <person name="Young S.K."/>
            <person name="Zeng Q."/>
            <person name="Gargeya S."/>
            <person name="Fitzgerald M."/>
            <person name="Haas B."/>
            <person name="Abouelleil A."/>
            <person name="Allen A.W."/>
            <person name="Alvarado L."/>
            <person name="Arachchi H.M."/>
            <person name="Berlin A.M."/>
            <person name="Chapman S.B."/>
            <person name="Gainer-Dewar J."/>
            <person name="Goldberg J."/>
            <person name="Griggs A."/>
            <person name="Gujja S."/>
            <person name="Hansen M."/>
            <person name="Howarth C."/>
            <person name="Imamovic A."/>
            <person name="Ireland A."/>
            <person name="Larimer J."/>
            <person name="McCowan C."/>
            <person name="Murphy C."/>
            <person name="Pearson M."/>
            <person name="Poon T.W."/>
            <person name="Priest M."/>
            <person name="Roberts A."/>
            <person name="Saif S."/>
            <person name="Shea T."/>
            <person name="Sisk P."/>
            <person name="Sykes S."/>
            <person name="Wortman J."/>
            <person name="Nusbaum C."/>
            <person name="Birren B."/>
        </authorList>
    </citation>
    <scope>NUCLEOTIDE SEQUENCE [LARGE SCALE GENOMIC DNA]</scope>
    <source>
        <strain evidence="2 3">CBS 110553</strain>
    </source>
</reference>
<sequence length="49" mass="5565">MILTKQQNAAAQTIKCKICFATFQSTSARKSLEDHASNKHSKKYEECFV</sequence>
<evidence type="ECO:0000259" key="1">
    <source>
        <dbReference type="Pfam" id="PF12907"/>
    </source>
</evidence>
<protein>
    <recommendedName>
        <fullName evidence="1">At2g23090-like zinc-binding domain-containing protein</fullName>
    </recommendedName>
</protein>
<gene>
    <name evidence="2" type="ORF">A1O5_08729</name>
</gene>
<name>W9XCE8_9EURO</name>
<comment type="caution">
    <text evidence="2">The sequence shown here is derived from an EMBL/GenBank/DDBJ whole genome shotgun (WGS) entry which is preliminary data.</text>
</comment>
<dbReference type="OrthoDB" id="370932at2759"/>
<evidence type="ECO:0000313" key="2">
    <source>
        <dbReference type="EMBL" id="EXJ68114.1"/>
    </source>
</evidence>
<dbReference type="GeneID" id="19193427"/>
<dbReference type="Proteomes" id="UP000019471">
    <property type="component" value="Unassembled WGS sequence"/>
</dbReference>
<evidence type="ECO:0000313" key="3">
    <source>
        <dbReference type="Proteomes" id="UP000019471"/>
    </source>
</evidence>
<dbReference type="Gene3D" id="4.10.1050.10">
    <property type="entry name" value="At2g23090-like"/>
    <property type="match status" value="1"/>
</dbReference>
<dbReference type="Pfam" id="PF12907">
    <property type="entry name" value="zf-met2"/>
    <property type="match status" value="1"/>
</dbReference>
<dbReference type="InterPro" id="IPR039438">
    <property type="entry name" value="At2g23090-like_Znf"/>
</dbReference>
<dbReference type="RefSeq" id="XP_007747500.1">
    <property type="nucleotide sequence ID" value="XM_007749310.1"/>
</dbReference>